<protein>
    <submittedName>
        <fullName evidence="4">DUF642 domain-containing protein</fullName>
    </submittedName>
</protein>
<organism evidence="4 5">
    <name type="scientific">Oceaniferula marina</name>
    <dbReference type="NCBI Taxonomy" id="2748318"/>
    <lineage>
        <taxon>Bacteria</taxon>
        <taxon>Pseudomonadati</taxon>
        <taxon>Verrucomicrobiota</taxon>
        <taxon>Verrucomicrobiia</taxon>
        <taxon>Verrucomicrobiales</taxon>
        <taxon>Verrucomicrobiaceae</taxon>
        <taxon>Oceaniferula</taxon>
    </lineage>
</organism>
<dbReference type="Pfam" id="PF07589">
    <property type="entry name" value="PEP-CTERM"/>
    <property type="match status" value="1"/>
</dbReference>
<dbReference type="Pfam" id="PF04862">
    <property type="entry name" value="DUF642"/>
    <property type="match status" value="1"/>
</dbReference>
<dbReference type="InterPro" id="IPR006946">
    <property type="entry name" value="DGR2-like_dom"/>
</dbReference>
<evidence type="ECO:0000259" key="3">
    <source>
        <dbReference type="Pfam" id="PF07589"/>
    </source>
</evidence>
<dbReference type="InterPro" id="IPR013424">
    <property type="entry name" value="Ice-binding_C"/>
</dbReference>
<dbReference type="SUPFAM" id="SSF49785">
    <property type="entry name" value="Galactose-binding domain-like"/>
    <property type="match status" value="1"/>
</dbReference>
<reference evidence="4 5" key="1">
    <citation type="submission" date="2020-07" db="EMBL/GenBank/DDBJ databases">
        <title>Roseicoccus Jingziensis gen. nov., sp. nov., isolated from coastal seawater.</title>
        <authorList>
            <person name="Feng X."/>
        </authorList>
    </citation>
    <scope>NUCLEOTIDE SEQUENCE [LARGE SCALE GENOMIC DNA]</scope>
    <source>
        <strain evidence="4 5">N1E253</strain>
    </source>
</reference>
<keyword evidence="5" id="KW-1185">Reference proteome</keyword>
<feature type="domain" description="Ice-binding protein C-terminal" evidence="3">
    <location>
        <begin position="191"/>
        <end position="213"/>
    </location>
</feature>
<evidence type="ECO:0000259" key="2">
    <source>
        <dbReference type="Pfam" id="PF04862"/>
    </source>
</evidence>
<gene>
    <name evidence="4" type="ORF">HW115_11465</name>
</gene>
<evidence type="ECO:0000313" key="5">
    <source>
        <dbReference type="Proteomes" id="UP000557872"/>
    </source>
</evidence>
<evidence type="ECO:0000256" key="1">
    <source>
        <dbReference type="SAM" id="SignalP"/>
    </source>
</evidence>
<evidence type="ECO:0000313" key="4">
    <source>
        <dbReference type="EMBL" id="NWK56231.1"/>
    </source>
</evidence>
<dbReference type="Gene3D" id="2.60.120.260">
    <property type="entry name" value="Galactose-binding domain-like"/>
    <property type="match status" value="1"/>
</dbReference>
<feature type="signal peptide" evidence="1">
    <location>
        <begin position="1"/>
        <end position="22"/>
    </location>
</feature>
<keyword evidence="1" id="KW-0732">Signal</keyword>
<sequence>MNKTTNHKKQTLLLSASIAVFASITPEAQSSVFANGGFDDYSGTPADGIQLSTLTPSDWTTVGTSSQVLLKKSGGGLTPQNGSYYLGIFNRNNGVSQTFDTVAGYTYELSFYLAKQATSSSPTVDVNVTGNTPLVDDSIQIINWGQDTWQQQTVSFTADSASTSLSFIENASSQTSSADVFVDTIVLSVTSVPEPSATTLLGLGGLALILRRKK</sequence>
<proteinExistence type="predicted"/>
<feature type="domain" description="DUF642" evidence="2">
    <location>
        <begin position="59"/>
        <end position="176"/>
    </location>
</feature>
<comment type="caution">
    <text evidence="4">The sequence shown here is derived from an EMBL/GenBank/DDBJ whole genome shotgun (WGS) entry which is preliminary data.</text>
</comment>
<accession>A0A851GK46</accession>
<name>A0A851GK46_9BACT</name>
<dbReference type="EMBL" id="JACBAZ010000004">
    <property type="protein sequence ID" value="NWK56231.1"/>
    <property type="molecule type" value="Genomic_DNA"/>
</dbReference>
<dbReference type="AlphaFoldDB" id="A0A851GK46"/>
<feature type="chain" id="PRO_5032422236" evidence="1">
    <location>
        <begin position="23"/>
        <end position="214"/>
    </location>
</feature>
<dbReference type="InterPro" id="IPR008979">
    <property type="entry name" value="Galactose-bd-like_sf"/>
</dbReference>
<dbReference type="RefSeq" id="WP_178933368.1">
    <property type="nucleotide sequence ID" value="NZ_JACBAZ010000004.1"/>
</dbReference>
<dbReference type="NCBIfam" id="TIGR02595">
    <property type="entry name" value="PEP_CTERM"/>
    <property type="match status" value="1"/>
</dbReference>
<dbReference type="Proteomes" id="UP000557872">
    <property type="component" value="Unassembled WGS sequence"/>
</dbReference>